<name>A0A6J0C9T2_NEOLC</name>
<feature type="domain" description="F-box" evidence="2">
    <location>
        <begin position="68"/>
        <end position="114"/>
    </location>
</feature>
<sequence>MVRSQRVAGSDSQYGTADKSLDLIVNFQESKTTSEGEEGQLSSGTANSCSSWKSGNRTTEMAQEDNSPCCWNNLPSVILFEIFSYLPHDEKIKTSQVCRNWRYALFHPCFWKKITFTLDVRDEDNIPRARFLANYFSHSVREVIIKCDTTSYFVDETSRLLAKLGTNVHLCKLYLEPTSCTFDWPMRLLINRDEGRLICTPVLEPLLEIVKRTISLQALSLGCVEDLTANSGVILDALQYHHAKSLTHLSLASIKEDPDGYILLELDTFIFRSFARLSILTIDYDNVSDTLLQALDNGLMERLVIHVHGLDDDHPGTTNNAWMLFVNKNPRCELRLNMLHSYDAVIVLDSDILRPAMPLAELKVLFCEAVNVTALHQLSSWYSKTLRSVVWIDCIDLKPSLPATYESNRPDPLVLIAWTCTKLMELVFLGYKYFQDDLLAITRLRGSTLKRLEFAERDILIESCSAKATKNEISEIMGGFWQPLSDAELPPVIMDPLTGNSIEVIMPMVLRDQK</sequence>
<evidence type="ECO:0000313" key="4">
    <source>
        <dbReference type="RefSeq" id="XP_015524161.1"/>
    </source>
</evidence>
<dbReference type="InterPro" id="IPR001810">
    <property type="entry name" value="F-box_dom"/>
</dbReference>
<evidence type="ECO:0000313" key="3">
    <source>
        <dbReference type="Proteomes" id="UP000829291"/>
    </source>
</evidence>
<dbReference type="FunCoup" id="A0A6J0C9T2">
    <property type="interactions" value="391"/>
</dbReference>
<dbReference type="InterPro" id="IPR036047">
    <property type="entry name" value="F-box-like_dom_sf"/>
</dbReference>
<gene>
    <name evidence="4" type="primary">LOC107227503</name>
</gene>
<dbReference type="Pfam" id="PF12937">
    <property type="entry name" value="F-box-like"/>
    <property type="match status" value="1"/>
</dbReference>
<evidence type="ECO:0000259" key="2">
    <source>
        <dbReference type="PROSITE" id="PS50181"/>
    </source>
</evidence>
<dbReference type="Gene3D" id="3.80.10.10">
    <property type="entry name" value="Ribonuclease Inhibitor"/>
    <property type="match status" value="1"/>
</dbReference>
<dbReference type="PANTHER" id="PTHR20933">
    <property type="entry name" value="F-BOX ONLY PROTEIN 33"/>
    <property type="match status" value="1"/>
</dbReference>
<dbReference type="RefSeq" id="XP_015524161.1">
    <property type="nucleotide sequence ID" value="XM_015668675.2"/>
</dbReference>
<dbReference type="PROSITE" id="PS50181">
    <property type="entry name" value="FBOX"/>
    <property type="match status" value="1"/>
</dbReference>
<accession>A0A6J0C9T2</accession>
<keyword evidence="3" id="KW-1185">Reference proteome</keyword>
<dbReference type="Proteomes" id="UP000829291">
    <property type="component" value="Chromosome 5"/>
</dbReference>
<dbReference type="PANTHER" id="PTHR20933:SF3">
    <property type="entry name" value="F-BOX ONLY PROTEIN 33"/>
    <property type="match status" value="1"/>
</dbReference>
<protein>
    <submittedName>
        <fullName evidence="4">F-box only protein 33</fullName>
    </submittedName>
</protein>
<feature type="region of interest" description="Disordered" evidence="1">
    <location>
        <begin position="32"/>
        <end position="55"/>
    </location>
</feature>
<dbReference type="Gene3D" id="1.20.1280.50">
    <property type="match status" value="1"/>
</dbReference>
<evidence type="ECO:0000256" key="1">
    <source>
        <dbReference type="SAM" id="MobiDB-lite"/>
    </source>
</evidence>
<dbReference type="GeneID" id="107227503"/>
<dbReference type="CDD" id="cd22104">
    <property type="entry name" value="F-box_FBXO33"/>
    <property type="match status" value="1"/>
</dbReference>
<dbReference type="SUPFAM" id="SSF81383">
    <property type="entry name" value="F-box domain"/>
    <property type="match status" value="1"/>
</dbReference>
<dbReference type="SMART" id="SM00256">
    <property type="entry name" value="FBOX"/>
    <property type="match status" value="1"/>
</dbReference>
<dbReference type="AlphaFoldDB" id="A0A6J0C9T2"/>
<dbReference type="OrthoDB" id="8757000at2759"/>
<organism evidence="4">
    <name type="scientific">Neodiprion lecontei</name>
    <name type="common">Redheaded pine sawfly</name>
    <dbReference type="NCBI Taxonomy" id="441921"/>
    <lineage>
        <taxon>Eukaryota</taxon>
        <taxon>Metazoa</taxon>
        <taxon>Ecdysozoa</taxon>
        <taxon>Arthropoda</taxon>
        <taxon>Hexapoda</taxon>
        <taxon>Insecta</taxon>
        <taxon>Pterygota</taxon>
        <taxon>Neoptera</taxon>
        <taxon>Endopterygota</taxon>
        <taxon>Hymenoptera</taxon>
        <taxon>Tenthredinoidea</taxon>
        <taxon>Diprionidae</taxon>
        <taxon>Diprioninae</taxon>
        <taxon>Neodiprion</taxon>
    </lineage>
</organism>
<dbReference type="InParanoid" id="A0A6J0C9T2"/>
<dbReference type="KEGG" id="nlo:107227503"/>
<reference evidence="4" key="1">
    <citation type="submission" date="2025-08" db="UniProtKB">
        <authorList>
            <consortium name="RefSeq"/>
        </authorList>
    </citation>
    <scope>IDENTIFICATION</scope>
    <source>
        <tissue evidence="4">Thorax and Abdomen</tissue>
    </source>
</reference>
<dbReference type="GO" id="GO:0031398">
    <property type="term" value="P:positive regulation of protein ubiquitination"/>
    <property type="evidence" value="ECO:0007669"/>
    <property type="project" value="TreeGrafter"/>
</dbReference>
<dbReference type="InterPro" id="IPR032675">
    <property type="entry name" value="LRR_dom_sf"/>
</dbReference>
<proteinExistence type="predicted"/>
<feature type="compositionally biased region" description="Polar residues" evidence="1">
    <location>
        <begin position="40"/>
        <end position="55"/>
    </location>
</feature>